<organism evidence="3 6">
    <name type="scientific">Methanosarcina mazei</name>
    <name type="common">Methanosarcina frisia</name>
    <dbReference type="NCBI Taxonomy" id="2209"/>
    <lineage>
        <taxon>Archaea</taxon>
        <taxon>Methanobacteriati</taxon>
        <taxon>Methanobacteriota</taxon>
        <taxon>Stenosarchaea group</taxon>
        <taxon>Methanomicrobia</taxon>
        <taxon>Methanosarcinales</taxon>
        <taxon>Methanosarcinaceae</taxon>
        <taxon>Methanosarcina</taxon>
    </lineage>
</organism>
<dbReference type="PANTHER" id="PTHR45947:SF3">
    <property type="entry name" value="SULFOQUINOVOSYL TRANSFERASE SQD2"/>
    <property type="match status" value="1"/>
</dbReference>
<dbReference type="Proteomes" id="UP000034152">
    <property type="component" value="Unassembled WGS sequence"/>
</dbReference>
<comment type="caution">
    <text evidence="3">The sequence shown here is derived from an EMBL/GenBank/DDBJ whole genome shotgun (WGS) entry which is preliminary data.</text>
</comment>
<dbReference type="Gene3D" id="3.40.50.2000">
    <property type="entry name" value="Glycogen Phosphorylase B"/>
    <property type="match status" value="2"/>
</dbReference>
<evidence type="ECO:0008006" key="7">
    <source>
        <dbReference type="Google" id="ProtNLM"/>
    </source>
</evidence>
<dbReference type="InterPro" id="IPR028098">
    <property type="entry name" value="Glyco_trans_4-like_N"/>
</dbReference>
<dbReference type="PANTHER" id="PTHR45947">
    <property type="entry name" value="SULFOQUINOVOSYL TRANSFERASE SQD2"/>
    <property type="match status" value="1"/>
</dbReference>
<feature type="domain" description="Glycosyltransferase subfamily 4-like N-terminal" evidence="2">
    <location>
        <begin position="17"/>
        <end position="189"/>
    </location>
</feature>
<evidence type="ECO:0000313" key="5">
    <source>
        <dbReference type="Proteomes" id="UP000034152"/>
    </source>
</evidence>
<feature type="domain" description="Glycosyl transferase family 1" evidence="1">
    <location>
        <begin position="200"/>
        <end position="354"/>
    </location>
</feature>
<dbReference type="AlphaFoldDB" id="A0A0F8BSD4"/>
<dbReference type="EMBL" id="JJOS01000004">
    <property type="protein sequence ID" value="KKG06892.1"/>
    <property type="molecule type" value="Genomic_DNA"/>
</dbReference>
<evidence type="ECO:0000259" key="1">
    <source>
        <dbReference type="Pfam" id="PF00534"/>
    </source>
</evidence>
<dbReference type="Pfam" id="PF00534">
    <property type="entry name" value="Glycos_transf_1"/>
    <property type="match status" value="1"/>
</dbReference>
<keyword evidence="6" id="KW-1185">Reference proteome</keyword>
<dbReference type="RefSeq" id="WP_048048221.1">
    <property type="nucleotide sequence ID" value="NZ_JJOS01000004.1"/>
</dbReference>
<dbReference type="InterPro" id="IPR001296">
    <property type="entry name" value="Glyco_trans_1"/>
</dbReference>
<evidence type="ECO:0000313" key="4">
    <source>
        <dbReference type="EMBL" id="KKH85819.1"/>
    </source>
</evidence>
<sequence length="391" mass="44518">MNILYIVSGFAPAWGLGGGVRVSYELSREMASRGHHVVVYTTDILDHKNRITYDHKNWDGVNAYYFRMISRIFAKFHFNLSAKMIYELFNNIKSFDIVHIHEYRTVNGTLAAYFAQKYKVPYIIQPHGSLPTSVGMNKLKKVYDLLLGNKILKNAFMNIALNSMESEQYQNIGVDSKKVRILPNGIDVSKYESLPPKGIFKSKYGINDDEKIVLFLGRINRIKGIDTLVDAFENLSKQLLNVRLVIAGPDNGFLSSLKKQISDLKIEKHVLFTGPLYEQDKLEAYVDADVLVYPSSFEIFGLVPLEAIMCNTPVIVTDNCGCAKYIRESECGYLVKYGDVKDLENKIRLIIESSCKSFIAEKGKKYIQSNLAYHKIAKELENIYENCVCHL</sequence>
<dbReference type="InterPro" id="IPR050194">
    <property type="entry name" value="Glycosyltransferase_grp1"/>
</dbReference>
<dbReference type="Proteomes" id="UP000034578">
    <property type="component" value="Unassembled WGS sequence"/>
</dbReference>
<evidence type="ECO:0000259" key="2">
    <source>
        <dbReference type="Pfam" id="PF13439"/>
    </source>
</evidence>
<dbReference type="GO" id="GO:0016757">
    <property type="term" value="F:glycosyltransferase activity"/>
    <property type="evidence" value="ECO:0007669"/>
    <property type="project" value="InterPro"/>
</dbReference>
<dbReference type="EMBL" id="JJQU01000117">
    <property type="protein sequence ID" value="KKH85819.1"/>
    <property type="molecule type" value="Genomic_DNA"/>
</dbReference>
<evidence type="ECO:0000313" key="6">
    <source>
        <dbReference type="Proteomes" id="UP000034578"/>
    </source>
</evidence>
<dbReference type="Pfam" id="PF13439">
    <property type="entry name" value="Glyco_transf_4"/>
    <property type="match status" value="1"/>
</dbReference>
<protein>
    <recommendedName>
        <fullName evidence="7">Glycosyltransferase</fullName>
    </recommendedName>
</protein>
<proteinExistence type="predicted"/>
<name>A0A0F8BSD4_METMZ</name>
<evidence type="ECO:0000313" key="3">
    <source>
        <dbReference type="EMBL" id="KKG06892.1"/>
    </source>
</evidence>
<accession>A0A0F8BSD4</accession>
<dbReference type="SUPFAM" id="SSF53756">
    <property type="entry name" value="UDP-Glycosyltransferase/glycogen phosphorylase"/>
    <property type="match status" value="1"/>
</dbReference>
<gene>
    <name evidence="3" type="ORF">DU47_10810</name>
    <name evidence="4" type="ORF">DU80_18560</name>
</gene>
<dbReference type="PATRIC" id="fig|2209.56.peg.4018"/>
<reference evidence="5 6" key="1">
    <citation type="journal article" date="2015" name="ISME J.">
        <title>Genomic and phenotypic differentiation among Methanosarcina mazei populations from Columbia River sediment.</title>
        <authorList>
            <person name="Youngblut N.D."/>
            <person name="Wirth J.S."/>
            <person name="Henriksen J.R."/>
            <person name="Smith M."/>
            <person name="Simon H."/>
            <person name="Metcalf W.W."/>
            <person name="Whitaker R.J."/>
        </authorList>
    </citation>
    <scope>NUCLEOTIDE SEQUENCE [LARGE SCALE GENOMIC DNA]</scope>
    <source>
        <strain evidence="4 5">1.H.M.2.1</strain>
        <strain evidence="3 6">2.F.A.2.4</strain>
    </source>
</reference>